<dbReference type="Pfam" id="PF00620">
    <property type="entry name" value="RhoGAP"/>
    <property type="match status" value="1"/>
</dbReference>
<dbReference type="GO" id="GO:0005856">
    <property type="term" value="C:cytoskeleton"/>
    <property type="evidence" value="ECO:0007669"/>
    <property type="project" value="InterPro"/>
</dbReference>
<protein>
    <submittedName>
        <fullName evidence="5">Rho GTPase-activating protein 39</fullName>
    </submittedName>
</protein>
<evidence type="ECO:0000259" key="4">
    <source>
        <dbReference type="PROSITE" id="PS51016"/>
    </source>
</evidence>
<dbReference type="EMBL" id="BQFW01000004">
    <property type="protein sequence ID" value="GJJ70964.1"/>
    <property type="molecule type" value="Genomic_DNA"/>
</dbReference>
<name>A0A9P3H6A4_9FUNG</name>
<evidence type="ECO:0000256" key="1">
    <source>
        <dbReference type="SAM" id="MobiDB-lite"/>
    </source>
</evidence>
<dbReference type="PANTHER" id="PTHR45876">
    <property type="entry name" value="FI04035P"/>
    <property type="match status" value="1"/>
</dbReference>
<dbReference type="InterPro" id="IPR001202">
    <property type="entry name" value="WW_dom"/>
</dbReference>
<reference evidence="5" key="2">
    <citation type="journal article" date="2022" name="Microbiol. Resour. Announc.">
        <title>Whole-Genome Sequence of Entomortierella parvispora E1425, a Mucoromycotan Fungus Associated with Burkholderiaceae-Related Endosymbiotic Bacteria.</title>
        <authorList>
            <person name="Herlambang A."/>
            <person name="Guo Y."/>
            <person name="Takashima Y."/>
            <person name="Narisawa K."/>
            <person name="Ohta H."/>
            <person name="Nishizawa T."/>
        </authorList>
    </citation>
    <scope>NUCLEOTIDE SEQUENCE</scope>
    <source>
        <strain evidence="5">E1425</strain>
    </source>
</reference>
<dbReference type="InterPro" id="IPR038185">
    <property type="entry name" value="MyTH4_dom_sf"/>
</dbReference>
<dbReference type="InterPro" id="IPR008936">
    <property type="entry name" value="Rho_GTPase_activation_prot"/>
</dbReference>
<feature type="compositionally biased region" description="Low complexity" evidence="1">
    <location>
        <begin position="196"/>
        <end position="208"/>
    </location>
</feature>
<dbReference type="InterPro" id="IPR000198">
    <property type="entry name" value="RhoGAP_dom"/>
</dbReference>
<dbReference type="PANTHER" id="PTHR45876:SF8">
    <property type="entry name" value="FI04035P"/>
    <property type="match status" value="1"/>
</dbReference>
<comment type="caution">
    <text evidence="5">The sequence shown here is derived from an EMBL/GenBank/DDBJ whole genome shotgun (WGS) entry which is preliminary data.</text>
</comment>
<evidence type="ECO:0000259" key="2">
    <source>
        <dbReference type="PROSITE" id="PS50020"/>
    </source>
</evidence>
<dbReference type="CDD" id="cd00201">
    <property type="entry name" value="WW"/>
    <property type="match status" value="1"/>
</dbReference>
<feature type="domain" description="Rho-GAP" evidence="3">
    <location>
        <begin position="619"/>
        <end position="811"/>
    </location>
</feature>
<dbReference type="PROSITE" id="PS50238">
    <property type="entry name" value="RHOGAP"/>
    <property type="match status" value="1"/>
</dbReference>
<feature type="compositionally biased region" description="Polar residues" evidence="1">
    <location>
        <begin position="279"/>
        <end position="302"/>
    </location>
</feature>
<dbReference type="Gene3D" id="2.20.70.10">
    <property type="match status" value="1"/>
</dbReference>
<evidence type="ECO:0000313" key="5">
    <source>
        <dbReference type="EMBL" id="GJJ70964.1"/>
    </source>
</evidence>
<dbReference type="Gene3D" id="1.25.40.530">
    <property type="entry name" value="MyTH4 domain"/>
    <property type="match status" value="1"/>
</dbReference>
<dbReference type="SMART" id="SM00456">
    <property type="entry name" value="WW"/>
    <property type="match status" value="2"/>
</dbReference>
<dbReference type="GO" id="GO:0005096">
    <property type="term" value="F:GTPase activator activity"/>
    <property type="evidence" value="ECO:0007669"/>
    <property type="project" value="TreeGrafter"/>
</dbReference>
<gene>
    <name evidence="5" type="ORF">EMPS_03314</name>
</gene>
<dbReference type="PROSITE" id="PS50020">
    <property type="entry name" value="WW_DOMAIN_2"/>
    <property type="match status" value="1"/>
</dbReference>
<dbReference type="Proteomes" id="UP000827284">
    <property type="component" value="Unassembled WGS sequence"/>
</dbReference>
<dbReference type="InterPro" id="IPR036020">
    <property type="entry name" value="WW_dom_sf"/>
</dbReference>
<feature type="domain" description="WW" evidence="2">
    <location>
        <begin position="45"/>
        <end position="78"/>
    </location>
</feature>
<proteinExistence type="predicted"/>
<dbReference type="PROSITE" id="PS51016">
    <property type="entry name" value="MYTH4"/>
    <property type="match status" value="1"/>
</dbReference>
<dbReference type="AlphaFoldDB" id="A0A9P3H6A4"/>
<evidence type="ECO:0000313" key="6">
    <source>
        <dbReference type="Proteomes" id="UP000827284"/>
    </source>
</evidence>
<dbReference type="SMART" id="SM00324">
    <property type="entry name" value="RhoGAP"/>
    <property type="match status" value="1"/>
</dbReference>
<keyword evidence="6" id="KW-1185">Reference proteome</keyword>
<feature type="region of interest" description="Disordered" evidence="1">
    <location>
        <begin position="190"/>
        <end position="209"/>
    </location>
</feature>
<evidence type="ECO:0000259" key="3">
    <source>
        <dbReference type="PROSITE" id="PS50238"/>
    </source>
</evidence>
<sequence length="822" mass="90326">MALTLSEPVWVEITDPESRNTFYANLASGECGWSLPEGAVIQSRDPAGEWWELFDDMHNLPYYYNTETGQTEWERPQDSTSIISLTAIQKSVIGQRLSLHLSAAVAAVGPQDPATAIDRRNIERLAIAPAGAAVGSIHGSNGTHVTSLISPISPVSPSKETSKQADVVPINTARDASSPTFQTKDTGIDIMPATETSPPVSPTSVGSGFRDIASWRNRSKNGQHQQQQQPQTPSTNSFVSTFQRAASLTLNRHTAVSGSQPVPIPTRPRSAFPNPAIPLSTSHPPTSSRANGTSGNGFQDNGNGDEALQPARKSFQIAERARKFGIGAPIANDEAARKMSPMIMEQQQEALRKMTVSPPPAFRPLSGKGDGVQIVQPYHPQIGGSVFPPGTHPALPAELKSSISQFRIAGFAQKYFSTHKKGLFRRKVPMEKMLLHQKSPLSQPLMVFNKRGVQKDALRCFKIIQKLMGERKGNGYVGPTGVELGETCVDLSIQSEEDIKLVLELIKKGLDHGELRDEIYVQLCKQLTENPSREGSIKGWHLFTILLITFSPSKNLHDYLASFLNQHATTSLHPIPVMAQHCHDLLRRISKRGSRAKQLTLVEIARAQEAAFRPSVFEATLEKLMSRQMAAGGEWAAWRVPRLMVFLKESVEKLGGLKTEGIFRISGDLGSVAELRARIELGNYDIGSITDPHVPCSLLRLWIRDLPEPVIPYDLYQQCIQGSQDRDAVAKVITMLPLWHKEMIVYLVSFLKTFNDPKVREATKMSLSNLAMVFAPTLLQCSSDDAPMLMGHLQAERAFVSTLISEVELADEDLRIIGEATG</sequence>
<dbReference type="SUPFAM" id="SSF51045">
    <property type="entry name" value="WW domain"/>
    <property type="match status" value="1"/>
</dbReference>
<dbReference type="SUPFAM" id="SSF48350">
    <property type="entry name" value="GTPase activation domain, GAP"/>
    <property type="match status" value="1"/>
</dbReference>
<feature type="region of interest" description="Disordered" evidence="1">
    <location>
        <begin position="218"/>
        <end position="238"/>
    </location>
</feature>
<dbReference type="InterPro" id="IPR000857">
    <property type="entry name" value="MyTH4_dom"/>
</dbReference>
<dbReference type="Pfam" id="PF00784">
    <property type="entry name" value="MyTH4"/>
    <property type="match status" value="1"/>
</dbReference>
<organism evidence="5 6">
    <name type="scientific">Entomortierella parvispora</name>
    <dbReference type="NCBI Taxonomy" id="205924"/>
    <lineage>
        <taxon>Eukaryota</taxon>
        <taxon>Fungi</taxon>
        <taxon>Fungi incertae sedis</taxon>
        <taxon>Mucoromycota</taxon>
        <taxon>Mortierellomycotina</taxon>
        <taxon>Mortierellomycetes</taxon>
        <taxon>Mortierellales</taxon>
        <taxon>Mortierellaceae</taxon>
        <taxon>Entomortierella</taxon>
    </lineage>
</organism>
<feature type="domain" description="MyTH4" evidence="4">
    <location>
        <begin position="436"/>
        <end position="608"/>
    </location>
</feature>
<dbReference type="Gene3D" id="1.10.555.10">
    <property type="entry name" value="Rho GTPase activation protein"/>
    <property type="match status" value="1"/>
</dbReference>
<dbReference type="OrthoDB" id="437889at2759"/>
<reference evidence="5" key="1">
    <citation type="submission" date="2021-11" db="EMBL/GenBank/DDBJ databases">
        <authorList>
            <person name="Herlambang A."/>
            <person name="Guo Y."/>
            <person name="Takashima Y."/>
            <person name="Nishizawa T."/>
        </authorList>
    </citation>
    <scope>NUCLEOTIDE SEQUENCE</scope>
    <source>
        <strain evidence="5">E1425</strain>
    </source>
</reference>
<feature type="region of interest" description="Disordered" evidence="1">
    <location>
        <begin position="252"/>
        <end position="307"/>
    </location>
</feature>
<accession>A0A9P3H6A4</accession>
<dbReference type="GO" id="GO:0005737">
    <property type="term" value="C:cytoplasm"/>
    <property type="evidence" value="ECO:0007669"/>
    <property type="project" value="TreeGrafter"/>
</dbReference>
<dbReference type="SMART" id="SM00139">
    <property type="entry name" value="MyTH4"/>
    <property type="match status" value="1"/>
</dbReference>
<dbReference type="GO" id="GO:0007165">
    <property type="term" value="P:signal transduction"/>
    <property type="evidence" value="ECO:0007669"/>
    <property type="project" value="InterPro"/>
</dbReference>